<reference evidence="1 2" key="1">
    <citation type="submission" date="2019-05" db="EMBL/GenBank/DDBJ databases">
        <title>Another draft genome of Portunus trituberculatus and its Hox gene families provides insights of decapod evolution.</title>
        <authorList>
            <person name="Jeong J.-H."/>
            <person name="Song I."/>
            <person name="Kim S."/>
            <person name="Choi T."/>
            <person name="Kim D."/>
            <person name="Ryu S."/>
            <person name="Kim W."/>
        </authorList>
    </citation>
    <scope>NUCLEOTIDE SEQUENCE [LARGE SCALE GENOMIC DNA]</scope>
    <source>
        <tissue evidence="1">Muscle</tissue>
    </source>
</reference>
<comment type="caution">
    <text evidence="1">The sequence shown here is derived from an EMBL/GenBank/DDBJ whole genome shotgun (WGS) entry which is preliminary data.</text>
</comment>
<dbReference type="AlphaFoldDB" id="A0A5B7IU67"/>
<evidence type="ECO:0000313" key="2">
    <source>
        <dbReference type="Proteomes" id="UP000324222"/>
    </source>
</evidence>
<dbReference type="Proteomes" id="UP000324222">
    <property type="component" value="Unassembled WGS sequence"/>
</dbReference>
<accession>A0A5B7IU67</accession>
<gene>
    <name evidence="1" type="ORF">E2C01_080473</name>
</gene>
<protein>
    <submittedName>
        <fullName evidence="1">Uncharacterized protein</fullName>
    </submittedName>
</protein>
<keyword evidence="2" id="KW-1185">Reference proteome</keyword>
<name>A0A5B7IU67_PORTR</name>
<organism evidence="1 2">
    <name type="scientific">Portunus trituberculatus</name>
    <name type="common">Swimming crab</name>
    <name type="synonym">Neptunus trituberculatus</name>
    <dbReference type="NCBI Taxonomy" id="210409"/>
    <lineage>
        <taxon>Eukaryota</taxon>
        <taxon>Metazoa</taxon>
        <taxon>Ecdysozoa</taxon>
        <taxon>Arthropoda</taxon>
        <taxon>Crustacea</taxon>
        <taxon>Multicrustacea</taxon>
        <taxon>Malacostraca</taxon>
        <taxon>Eumalacostraca</taxon>
        <taxon>Eucarida</taxon>
        <taxon>Decapoda</taxon>
        <taxon>Pleocyemata</taxon>
        <taxon>Brachyura</taxon>
        <taxon>Eubrachyura</taxon>
        <taxon>Portunoidea</taxon>
        <taxon>Portunidae</taxon>
        <taxon>Portuninae</taxon>
        <taxon>Portunus</taxon>
    </lineage>
</organism>
<proteinExistence type="predicted"/>
<sequence>MVHADGRDEHHTSDCGVDINQLNNFKQLSKSPNHPAATALLNSPTMTHAQSFPHALEVRKRKARVSGVMERVADFVDERVSVMVGNMQ</sequence>
<evidence type="ECO:0000313" key="1">
    <source>
        <dbReference type="EMBL" id="MPC85689.1"/>
    </source>
</evidence>
<dbReference type="EMBL" id="VSRR010069244">
    <property type="protein sequence ID" value="MPC85689.1"/>
    <property type="molecule type" value="Genomic_DNA"/>
</dbReference>